<dbReference type="InterPro" id="IPR029787">
    <property type="entry name" value="Nucleotide_cyclase"/>
</dbReference>
<name>A0A853I2X9_9GAMM</name>
<organism evidence="9 10">
    <name type="scientific">Spartinivicinus marinus</name>
    <dbReference type="NCBI Taxonomy" id="2994442"/>
    <lineage>
        <taxon>Bacteria</taxon>
        <taxon>Pseudomonadati</taxon>
        <taxon>Pseudomonadota</taxon>
        <taxon>Gammaproteobacteria</taxon>
        <taxon>Oceanospirillales</taxon>
        <taxon>Zooshikellaceae</taxon>
        <taxon>Spartinivicinus</taxon>
    </lineage>
</organism>
<dbReference type="PROSITE" id="PS50112">
    <property type="entry name" value="PAS"/>
    <property type="match status" value="2"/>
</dbReference>
<evidence type="ECO:0000259" key="5">
    <source>
        <dbReference type="PROSITE" id="PS50113"/>
    </source>
</evidence>
<dbReference type="SUPFAM" id="SSF55073">
    <property type="entry name" value="Nucleotide cyclase"/>
    <property type="match status" value="1"/>
</dbReference>
<dbReference type="PANTHER" id="PTHR44757:SF2">
    <property type="entry name" value="BIOFILM ARCHITECTURE MAINTENANCE PROTEIN MBAA"/>
    <property type="match status" value="1"/>
</dbReference>
<dbReference type="NCBIfam" id="TIGR00254">
    <property type="entry name" value="GGDEF"/>
    <property type="match status" value="1"/>
</dbReference>
<feature type="domain" description="PAC" evidence="5">
    <location>
        <begin position="588"/>
        <end position="642"/>
    </location>
</feature>
<dbReference type="EC" id="3.1.4.52" evidence="1"/>
<gene>
    <name evidence="9" type="ORF">H0A36_17150</name>
</gene>
<dbReference type="CDD" id="cd01948">
    <property type="entry name" value="EAL"/>
    <property type="match status" value="1"/>
</dbReference>
<dbReference type="Gene3D" id="3.20.20.450">
    <property type="entry name" value="EAL domain"/>
    <property type="match status" value="1"/>
</dbReference>
<dbReference type="Proteomes" id="UP000569732">
    <property type="component" value="Unassembled WGS sequence"/>
</dbReference>
<dbReference type="Gene3D" id="3.30.450.20">
    <property type="entry name" value="PAS domain"/>
    <property type="match status" value="3"/>
</dbReference>
<feature type="domain" description="GGDEF" evidence="8">
    <location>
        <begin position="674"/>
        <end position="812"/>
    </location>
</feature>
<keyword evidence="3" id="KW-1133">Transmembrane helix</keyword>
<evidence type="ECO:0000259" key="6">
    <source>
        <dbReference type="PROSITE" id="PS50883"/>
    </source>
</evidence>
<dbReference type="PROSITE" id="PS50113">
    <property type="entry name" value="PAC"/>
    <property type="match status" value="2"/>
</dbReference>
<evidence type="ECO:0000256" key="1">
    <source>
        <dbReference type="ARBA" id="ARBA00012282"/>
    </source>
</evidence>
<dbReference type="PANTHER" id="PTHR44757">
    <property type="entry name" value="DIGUANYLATE CYCLASE DGCP"/>
    <property type="match status" value="1"/>
</dbReference>
<evidence type="ECO:0000256" key="2">
    <source>
        <dbReference type="ARBA" id="ARBA00022636"/>
    </source>
</evidence>
<dbReference type="Pfam" id="PF00563">
    <property type="entry name" value="EAL"/>
    <property type="match status" value="1"/>
</dbReference>
<dbReference type="Pfam" id="PF00990">
    <property type="entry name" value="GGDEF"/>
    <property type="match status" value="1"/>
</dbReference>
<dbReference type="InterPro" id="IPR000160">
    <property type="entry name" value="GGDEF_dom"/>
</dbReference>
<feature type="domain" description="PAC" evidence="5">
    <location>
        <begin position="337"/>
        <end position="389"/>
    </location>
</feature>
<dbReference type="Gene3D" id="6.10.340.10">
    <property type="match status" value="1"/>
</dbReference>
<dbReference type="RefSeq" id="WP_180569764.1">
    <property type="nucleotide sequence ID" value="NZ_JACCKB010000029.1"/>
</dbReference>
<keyword evidence="3" id="KW-0472">Membrane</keyword>
<dbReference type="NCBIfam" id="TIGR00229">
    <property type="entry name" value="sensory_box"/>
    <property type="match status" value="3"/>
</dbReference>
<dbReference type="GO" id="GO:0016020">
    <property type="term" value="C:membrane"/>
    <property type="evidence" value="ECO:0007669"/>
    <property type="project" value="InterPro"/>
</dbReference>
<dbReference type="Pfam" id="PF08447">
    <property type="entry name" value="PAS_3"/>
    <property type="match status" value="1"/>
</dbReference>
<feature type="domain" description="HAMP" evidence="7">
    <location>
        <begin position="206"/>
        <end position="258"/>
    </location>
</feature>
<evidence type="ECO:0000259" key="8">
    <source>
        <dbReference type="PROSITE" id="PS50887"/>
    </source>
</evidence>
<dbReference type="InterPro" id="IPR000014">
    <property type="entry name" value="PAS"/>
</dbReference>
<feature type="transmembrane region" description="Helical" evidence="3">
    <location>
        <begin position="12"/>
        <end position="32"/>
    </location>
</feature>
<feature type="domain" description="PAS" evidence="4">
    <location>
        <begin position="290"/>
        <end position="333"/>
    </location>
</feature>
<dbReference type="SMART" id="SM00267">
    <property type="entry name" value="GGDEF"/>
    <property type="match status" value="1"/>
</dbReference>
<dbReference type="SMART" id="SM00086">
    <property type="entry name" value="PAC"/>
    <property type="match status" value="3"/>
</dbReference>
<dbReference type="InterPro" id="IPR000700">
    <property type="entry name" value="PAS-assoc_C"/>
</dbReference>
<evidence type="ECO:0000313" key="10">
    <source>
        <dbReference type="Proteomes" id="UP000569732"/>
    </source>
</evidence>
<evidence type="ECO:0000256" key="3">
    <source>
        <dbReference type="SAM" id="Phobius"/>
    </source>
</evidence>
<feature type="transmembrane region" description="Helical" evidence="3">
    <location>
        <begin position="182"/>
        <end position="209"/>
    </location>
</feature>
<accession>A0A853I2X9</accession>
<evidence type="ECO:0000313" key="9">
    <source>
        <dbReference type="EMBL" id="NYZ67743.1"/>
    </source>
</evidence>
<dbReference type="AlphaFoldDB" id="A0A853I2X9"/>
<dbReference type="EMBL" id="JACCKB010000029">
    <property type="protein sequence ID" value="NYZ67743.1"/>
    <property type="molecule type" value="Genomic_DNA"/>
</dbReference>
<keyword evidence="10" id="KW-1185">Reference proteome</keyword>
<dbReference type="InterPro" id="IPR052155">
    <property type="entry name" value="Biofilm_reg_signaling"/>
</dbReference>
<dbReference type="InterPro" id="IPR035965">
    <property type="entry name" value="PAS-like_dom_sf"/>
</dbReference>
<evidence type="ECO:0000259" key="7">
    <source>
        <dbReference type="PROSITE" id="PS50885"/>
    </source>
</evidence>
<sequence>MFTSAQLLSLRLVIPLFVMVLFGILITGILLWNARDALDQKEAEVLGQVKREITLLQQKMSEAFVDGDWREAEEFLVYFGIYPEFNSLALITPSKEILYATRFAWKDQLVMSVLPNFDISQFAMVQLQYKPVYVKNEKKRLLQGYVPVELGLRDHELRSNHLAVLYVEYDLNQLHQEVWYNFWTHAVVLLLAGLLTALALLWGLSYWVIHPIRVLVEAAKRVGKGNYDVHVQLNESREFNKLGRTLNLLAHEVRRNMTELAERKVRFDDFLQSGLIGMAIIKPNMHWQEFNNRLCEILHYQPEQMMEQDWFELTHPDDRETERQLLRKVLAGEWESYTLDKRMCCSGDEVVYVSVNTKCVRTLSGKPDYFVVFAQDITERKNSEIALMEEQALFNTILDNIVDGIAVCNREGILTLFNKSLQNNYGLSFKRLPPEKWLEHYPVYQADGKTPMELSQLPLFRALHGEQVNDLEMVFAGNSQQPIVVLASSNPLINAAGKKLGAVASYHNITQRVHAESEMRLAAIAFETHEAIMITDHQHKILRVNNAFTEITGYDSEEVTGCSPNILSSGQHDDQFFQTIDKSLAEQGYWEGEIWNRRKNREIYPQWETITAVKNKYDQITHYVSTFEDLTERLKSEAEIQRLAFFDSLTGLPNRRYLNEQLQSECLKSLSTRLVGALLIVDLDHFKTINDSRGHQIGDELLKQVAERLTLVMEEDHTLARQGGDEFVILLEGFSTDSDYAVQQVTELAIGLLEQLHNPFIIEGENFHITGSIGIATYPFTADNPIDLMKRADAALHRAKEAGRNTIQFFSDDMQQEADKRLQLHNELRQAIKTEQLILYFQPQVSVDNGHVVGAEVLVRWLHPERGIVSPVDFIPYAEETGLIYPLGMWVIRQMCQLVHFWQAESTGCSVEHFSVNISPYQFYHPDFIPEVINILELTQVPGNCLMFEITEGLVLDNLQDTVQKMEKLRELGIRFSIDDFGTGYSSLSYLRKLPLDELKVDKSFIDQVLHDNSNQVIVETIISMARHLQLKIVAEGVETSGQLAFLKEHQCDLYQGYYFSPPLPYAEFRQRCAKEIKPIDQE</sequence>
<dbReference type="CDD" id="cd01949">
    <property type="entry name" value="GGDEF"/>
    <property type="match status" value="1"/>
</dbReference>
<dbReference type="CDD" id="cd00130">
    <property type="entry name" value="PAS"/>
    <property type="match status" value="2"/>
</dbReference>
<feature type="domain" description="EAL" evidence="6">
    <location>
        <begin position="821"/>
        <end position="1077"/>
    </location>
</feature>
<dbReference type="Gene3D" id="3.30.70.270">
    <property type="match status" value="1"/>
</dbReference>
<dbReference type="InterPro" id="IPR003660">
    <property type="entry name" value="HAMP_dom"/>
</dbReference>
<dbReference type="Pfam" id="PF13426">
    <property type="entry name" value="PAS_9"/>
    <property type="match status" value="2"/>
</dbReference>
<dbReference type="InterPro" id="IPR001610">
    <property type="entry name" value="PAC"/>
</dbReference>
<dbReference type="PROSITE" id="PS50887">
    <property type="entry name" value="GGDEF"/>
    <property type="match status" value="1"/>
</dbReference>
<dbReference type="GO" id="GO:0007165">
    <property type="term" value="P:signal transduction"/>
    <property type="evidence" value="ECO:0007669"/>
    <property type="project" value="InterPro"/>
</dbReference>
<protein>
    <recommendedName>
        <fullName evidence="1">cyclic-guanylate-specific phosphodiesterase</fullName>
        <ecNumber evidence="1">3.1.4.52</ecNumber>
    </recommendedName>
</protein>
<dbReference type="SMART" id="SM00304">
    <property type="entry name" value="HAMP"/>
    <property type="match status" value="1"/>
</dbReference>
<dbReference type="PROSITE" id="PS50885">
    <property type="entry name" value="HAMP"/>
    <property type="match status" value="1"/>
</dbReference>
<evidence type="ECO:0000259" key="4">
    <source>
        <dbReference type="PROSITE" id="PS50112"/>
    </source>
</evidence>
<dbReference type="InterPro" id="IPR001633">
    <property type="entry name" value="EAL_dom"/>
</dbReference>
<dbReference type="GO" id="GO:0071111">
    <property type="term" value="F:cyclic-guanylate-specific phosphodiesterase activity"/>
    <property type="evidence" value="ECO:0007669"/>
    <property type="project" value="UniProtKB-EC"/>
</dbReference>
<dbReference type="SUPFAM" id="SSF158472">
    <property type="entry name" value="HAMP domain-like"/>
    <property type="match status" value="1"/>
</dbReference>
<keyword evidence="3" id="KW-0812">Transmembrane</keyword>
<dbReference type="InterPro" id="IPR043128">
    <property type="entry name" value="Rev_trsase/Diguanyl_cyclase"/>
</dbReference>
<reference evidence="9 10" key="1">
    <citation type="submission" date="2020-07" db="EMBL/GenBank/DDBJ databases">
        <title>Endozoicomonas sp. nov., isolated from sediment.</title>
        <authorList>
            <person name="Gu T."/>
        </authorList>
    </citation>
    <scope>NUCLEOTIDE SEQUENCE [LARGE SCALE GENOMIC DNA]</scope>
    <source>
        <strain evidence="9 10">SM1973</strain>
    </source>
</reference>
<dbReference type="SUPFAM" id="SSF55785">
    <property type="entry name" value="PYP-like sensor domain (PAS domain)"/>
    <property type="match status" value="3"/>
</dbReference>
<dbReference type="SMART" id="SM00052">
    <property type="entry name" value="EAL"/>
    <property type="match status" value="1"/>
</dbReference>
<dbReference type="InterPro" id="IPR035919">
    <property type="entry name" value="EAL_sf"/>
</dbReference>
<dbReference type="SUPFAM" id="SSF141868">
    <property type="entry name" value="EAL domain-like"/>
    <property type="match status" value="1"/>
</dbReference>
<dbReference type="PROSITE" id="PS50883">
    <property type="entry name" value="EAL"/>
    <property type="match status" value="1"/>
</dbReference>
<proteinExistence type="predicted"/>
<dbReference type="CDD" id="cd06225">
    <property type="entry name" value="HAMP"/>
    <property type="match status" value="1"/>
</dbReference>
<dbReference type="FunFam" id="3.20.20.450:FF:000001">
    <property type="entry name" value="Cyclic di-GMP phosphodiesterase yahA"/>
    <property type="match status" value="1"/>
</dbReference>
<dbReference type="InterPro" id="IPR013655">
    <property type="entry name" value="PAS_fold_3"/>
</dbReference>
<comment type="caution">
    <text evidence="9">The sequence shown here is derived from an EMBL/GenBank/DDBJ whole genome shotgun (WGS) entry which is preliminary data.</text>
</comment>
<feature type="domain" description="PAS" evidence="4">
    <location>
        <begin position="517"/>
        <end position="561"/>
    </location>
</feature>
<dbReference type="Pfam" id="PF00672">
    <property type="entry name" value="HAMP"/>
    <property type="match status" value="1"/>
</dbReference>
<dbReference type="SMART" id="SM00091">
    <property type="entry name" value="PAS"/>
    <property type="match status" value="3"/>
</dbReference>
<keyword evidence="2" id="KW-0973">c-di-GMP</keyword>